<name>A0A6J7AV43_9ZZZZ</name>
<evidence type="ECO:0000313" key="1">
    <source>
        <dbReference type="EMBL" id="CAB4836647.1"/>
    </source>
</evidence>
<dbReference type="EMBL" id="CAFABA010000210">
    <property type="protein sequence ID" value="CAB4836647.1"/>
    <property type="molecule type" value="Genomic_DNA"/>
</dbReference>
<accession>A0A6J7AV43</accession>
<dbReference type="Pfam" id="PF12005">
    <property type="entry name" value="DUF3499"/>
    <property type="match status" value="1"/>
</dbReference>
<dbReference type="AlphaFoldDB" id="A0A6J7AV43"/>
<proteinExistence type="predicted"/>
<dbReference type="InterPro" id="IPR021888">
    <property type="entry name" value="DUF3499"/>
</dbReference>
<reference evidence="1" key="1">
    <citation type="submission" date="2020-05" db="EMBL/GenBank/DDBJ databases">
        <authorList>
            <person name="Chiriac C."/>
            <person name="Salcher M."/>
            <person name="Ghai R."/>
            <person name="Kavagutti S V."/>
        </authorList>
    </citation>
    <scope>NUCLEOTIDE SEQUENCE</scope>
</reference>
<evidence type="ECO:0000313" key="3">
    <source>
        <dbReference type="EMBL" id="CAB5018366.1"/>
    </source>
</evidence>
<dbReference type="EMBL" id="CAFBOS010000212">
    <property type="protein sequence ID" value="CAB5018366.1"/>
    <property type="molecule type" value="Genomic_DNA"/>
</dbReference>
<organism evidence="1">
    <name type="scientific">freshwater metagenome</name>
    <dbReference type="NCBI Taxonomy" id="449393"/>
    <lineage>
        <taxon>unclassified sequences</taxon>
        <taxon>metagenomes</taxon>
        <taxon>ecological metagenomes</taxon>
    </lineage>
</organism>
<gene>
    <name evidence="1" type="ORF">UFOPK3139_03091</name>
    <name evidence="2" type="ORF">UFOPK3543_01993</name>
    <name evidence="3" type="ORF">UFOPK3967_02611</name>
</gene>
<evidence type="ECO:0000313" key="2">
    <source>
        <dbReference type="EMBL" id="CAB4919454.1"/>
    </source>
</evidence>
<sequence>MHAMATLSYDYADRSVWLEPVHAERHLAAHDLCGRHADRLSPPNGWRLEDRRIPVDARAC</sequence>
<protein>
    <submittedName>
        <fullName evidence="1">Unannotated protein</fullName>
    </submittedName>
</protein>
<dbReference type="EMBL" id="CAFBMH010000083">
    <property type="protein sequence ID" value="CAB4919454.1"/>
    <property type="molecule type" value="Genomic_DNA"/>
</dbReference>